<dbReference type="Gene3D" id="3.30.1490.70">
    <property type="match status" value="1"/>
</dbReference>
<evidence type="ECO:0000259" key="1">
    <source>
        <dbReference type="Pfam" id="PF09414"/>
    </source>
</evidence>
<dbReference type="InterPro" id="IPR021122">
    <property type="entry name" value="RNA_ligase_dom_REL/Rnl2"/>
</dbReference>
<dbReference type="CDD" id="cd07894">
    <property type="entry name" value="Adenylation_RNA_ligase"/>
    <property type="match status" value="1"/>
</dbReference>
<dbReference type="Pfam" id="PF09414">
    <property type="entry name" value="RNA_ligase"/>
    <property type="match status" value="1"/>
</dbReference>
<evidence type="ECO:0000313" key="3">
    <source>
        <dbReference type="EMBL" id="RAO79595.1"/>
    </source>
</evidence>
<dbReference type="Gene3D" id="3.30.70.2160">
    <property type="match status" value="1"/>
</dbReference>
<gene>
    <name evidence="3" type="ORF">DPC56_02130</name>
</gene>
<protein>
    <submittedName>
        <fullName evidence="3">RNA ligase</fullName>
    </submittedName>
</protein>
<dbReference type="SUPFAM" id="SSF56091">
    <property type="entry name" value="DNA ligase/mRNA capping enzyme, catalytic domain"/>
    <property type="match status" value="1"/>
</dbReference>
<comment type="caution">
    <text evidence="3">The sequence shown here is derived from an EMBL/GenBank/DDBJ whole genome shotgun (WGS) entry which is preliminary data.</text>
</comment>
<dbReference type="Gene3D" id="3.10.450.740">
    <property type="match status" value="1"/>
</dbReference>
<proteinExistence type="predicted"/>
<feature type="domain" description="RNA ligase Pab1020 C-terminal" evidence="2">
    <location>
        <begin position="280"/>
        <end position="400"/>
    </location>
</feature>
<feature type="domain" description="RNA ligase" evidence="1">
    <location>
        <begin position="113"/>
        <end position="269"/>
    </location>
</feature>
<keyword evidence="3" id="KW-0436">Ligase</keyword>
<dbReference type="AlphaFoldDB" id="A0A328PIA6"/>
<dbReference type="OrthoDB" id="14524at2157"/>
<reference evidence="3 4" key="1">
    <citation type="submission" date="2018-06" db="EMBL/GenBank/DDBJ databases">
        <title>Draft genome sequence of hyperthermophilic methanogen Methanothermobacter tenebrarum sp. MCM-B 1447.</title>
        <authorList>
            <person name="Pore S.D."/>
            <person name="Dagar S."/>
            <person name="Dhakephalkar P.K."/>
        </authorList>
    </citation>
    <scope>NUCLEOTIDE SEQUENCE [LARGE SCALE GENOMIC DNA]</scope>
    <source>
        <strain evidence="3 4">MCM B 1447</strain>
    </source>
</reference>
<dbReference type="EMBL" id="QLOE01000002">
    <property type="protein sequence ID" value="RAO79595.1"/>
    <property type="molecule type" value="Genomic_DNA"/>
</dbReference>
<dbReference type="InterPro" id="IPR041596">
    <property type="entry name" value="Lig_Pab1020_C"/>
</dbReference>
<dbReference type="Proteomes" id="UP000249782">
    <property type="component" value="Unassembled WGS sequence"/>
</dbReference>
<dbReference type="Gene3D" id="3.30.470.30">
    <property type="entry name" value="DNA ligase/mRNA capping enzyme"/>
    <property type="match status" value="1"/>
</dbReference>
<dbReference type="PRINTS" id="PR01048">
    <property type="entry name" value="Y414FAMILY"/>
</dbReference>
<dbReference type="RefSeq" id="WP_112093425.1">
    <property type="nucleotide sequence ID" value="NZ_QLOE01000002.1"/>
</dbReference>
<dbReference type="GO" id="GO:0016874">
    <property type="term" value="F:ligase activity"/>
    <property type="evidence" value="ECO:0007669"/>
    <property type="project" value="UniProtKB-KW"/>
</dbReference>
<name>A0A328PIA6_9EURY</name>
<organism evidence="3 4">
    <name type="scientific">Methanothermobacter tenebrarum</name>
    <dbReference type="NCBI Taxonomy" id="680118"/>
    <lineage>
        <taxon>Archaea</taxon>
        <taxon>Methanobacteriati</taxon>
        <taxon>Methanobacteriota</taxon>
        <taxon>Methanomada group</taxon>
        <taxon>Methanobacteria</taxon>
        <taxon>Methanobacteriales</taxon>
        <taxon>Methanobacteriaceae</taxon>
        <taxon>Methanothermobacter</taxon>
    </lineage>
</organism>
<dbReference type="InterPro" id="IPR001072">
    <property type="entry name" value="RNA_ligase_Pab1020"/>
</dbReference>
<accession>A0A328PIA6</accession>
<evidence type="ECO:0000259" key="2">
    <source>
        <dbReference type="Pfam" id="PF18330"/>
    </source>
</evidence>
<dbReference type="NCBIfam" id="TIGR01209">
    <property type="entry name" value="RNA ligase"/>
    <property type="match status" value="1"/>
</dbReference>
<keyword evidence="4" id="KW-1185">Reference proteome</keyword>
<evidence type="ECO:0000313" key="4">
    <source>
        <dbReference type="Proteomes" id="UP000249782"/>
    </source>
</evidence>
<sequence>MDWRRNNSLKNFFFTCEKCAFTGRLYVENFLEKKIAKALGISHERLERAIRRRGVKFYKSIRPVLLFKKDLMHIESGTVVYITDDKLEIIRGFPKIRRTLILSPTIEKHFKDKVAVEEKMNGYNVRIASVDSKIIALTRGGYLCPFTTRKVQEFMDLERFFKDNPNFVICGEMLGTANPYVSHYYPEIGKLGFRIFDVREKTTNRPLPIKEKRKLLKDYDLPMVRLLGTFPVEKAAEKIKKIVKRLGEEGREGVVIKDPQMELPPIKYTASQAHANEIKYAFNYPFDFGRAFFFSRVIREGFQAYEMKESEDELRERAHRLGEAIIYPMVKTIKEIAEGGVAHEDTTINVSSRKEAMEFIKHLHALGVSATILEYKDGKAVIRRFHQATTDRTKNFLEGGLY</sequence>
<dbReference type="Pfam" id="PF18330">
    <property type="entry name" value="Lig_C"/>
    <property type="match status" value="1"/>
</dbReference>